<evidence type="ECO:0000313" key="2">
    <source>
        <dbReference type="Proteomes" id="UP000272428"/>
    </source>
</evidence>
<proteinExistence type="predicted"/>
<name>A0A495SDI5_9FLAO</name>
<accession>A0A495SDI5</accession>
<dbReference type="Proteomes" id="UP000272428">
    <property type="component" value="Unassembled WGS sequence"/>
</dbReference>
<comment type="caution">
    <text evidence="1">The sequence shown here is derived from an EMBL/GenBank/DDBJ whole genome shotgun (WGS) entry which is preliminary data.</text>
</comment>
<dbReference type="AlphaFoldDB" id="A0A495SDI5"/>
<evidence type="ECO:0008006" key="3">
    <source>
        <dbReference type="Google" id="ProtNLM"/>
    </source>
</evidence>
<evidence type="ECO:0000313" key="1">
    <source>
        <dbReference type="EMBL" id="RKS97936.1"/>
    </source>
</evidence>
<organism evidence="1 2">
    <name type="scientific">Chryseobacterium defluvii</name>
    <dbReference type="NCBI Taxonomy" id="160396"/>
    <lineage>
        <taxon>Bacteria</taxon>
        <taxon>Pseudomonadati</taxon>
        <taxon>Bacteroidota</taxon>
        <taxon>Flavobacteriia</taxon>
        <taxon>Flavobacteriales</taxon>
        <taxon>Weeksellaceae</taxon>
        <taxon>Chryseobacterium group</taxon>
        <taxon>Chryseobacterium</taxon>
    </lineage>
</organism>
<dbReference type="RefSeq" id="WP_121461681.1">
    <property type="nucleotide sequence ID" value="NZ_RBXB01000002.1"/>
</dbReference>
<dbReference type="OrthoDB" id="1234661at2"/>
<gene>
    <name evidence="1" type="ORF">BCF58_2070</name>
</gene>
<protein>
    <recommendedName>
        <fullName evidence="3">C1q domain-containing protein</fullName>
    </recommendedName>
</protein>
<reference evidence="1 2" key="1">
    <citation type="submission" date="2018-10" db="EMBL/GenBank/DDBJ databases">
        <title>Genomic Encyclopedia of Archaeal and Bacterial Type Strains, Phase II (KMG-II): from individual species to whole genera.</title>
        <authorList>
            <person name="Goeker M."/>
        </authorList>
    </citation>
    <scope>NUCLEOTIDE SEQUENCE [LARGE SCALE GENOMIC DNA]</scope>
    <source>
        <strain evidence="1 2">DSM 14219</strain>
    </source>
</reference>
<keyword evidence="2" id="KW-1185">Reference proteome</keyword>
<sequence>MNKNIICACIFFIINLYNSQVNFTNGVGSNINSSDQVIVYINNASEASNIKGFGLPTVNSLADLPYTGSNAPASRIEELRGLLLFVNSTGETMVFDGLVWTKAFNIVGLGSNISRFQINNTVSTTNGQVTLPFSSVTGTYLNDPLKVKTNVPSVAAELPKLYIRQTGTYRVNISLTLTSSESGAFSKRLGIAMFVNGVERTRLLETVTDFNAVTKLVNLDTVLYLKQGEYFTMDTISEVGGAQSFTVSDNTFVTIEKIL</sequence>
<dbReference type="EMBL" id="RBXB01000002">
    <property type="protein sequence ID" value="RKS97936.1"/>
    <property type="molecule type" value="Genomic_DNA"/>
</dbReference>